<dbReference type="Proteomes" id="UP000257109">
    <property type="component" value="Unassembled WGS sequence"/>
</dbReference>
<reference evidence="4" key="1">
    <citation type="submission" date="2018-05" db="EMBL/GenBank/DDBJ databases">
        <title>Draft genome of Mucuna pruriens seed.</title>
        <authorList>
            <person name="Nnadi N.E."/>
            <person name="Vos R."/>
            <person name="Hasami M.H."/>
            <person name="Devisetty U.K."/>
            <person name="Aguiy J.C."/>
        </authorList>
    </citation>
    <scope>NUCLEOTIDE SEQUENCE [LARGE SCALE GENOMIC DNA]</scope>
    <source>
        <strain evidence="4">JCA_2017</strain>
    </source>
</reference>
<dbReference type="InterPro" id="IPR002156">
    <property type="entry name" value="RNaseH_domain"/>
</dbReference>
<dbReference type="Gene3D" id="3.10.20.370">
    <property type="match status" value="1"/>
</dbReference>
<dbReference type="Pfam" id="PF17919">
    <property type="entry name" value="RT_RNaseH_2"/>
    <property type="match status" value="1"/>
</dbReference>
<protein>
    <submittedName>
        <fullName evidence="4">Retrovirus-related Pol polyprotein from transposon opus</fullName>
    </submittedName>
</protein>
<dbReference type="GO" id="GO:0003676">
    <property type="term" value="F:nucleic acid binding"/>
    <property type="evidence" value="ECO:0007669"/>
    <property type="project" value="InterPro"/>
</dbReference>
<keyword evidence="5" id="KW-1185">Reference proteome</keyword>
<dbReference type="SUPFAM" id="SSF53098">
    <property type="entry name" value="Ribonuclease H-like"/>
    <property type="match status" value="1"/>
</dbReference>
<dbReference type="CDD" id="cd09279">
    <property type="entry name" value="RNase_HI_like"/>
    <property type="match status" value="1"/>
</dbReference>
<dbReference type="InterPro" id="IPR041588">
    <property type="entry name" value="Integrase_H2C2"/>
</dbReference>
<sequence length="482" mass="54598">MRSPQSVREVQQLMGRITALSRFISRLAETTVPIFTTLKKGGNFTWTSECEETFLRFKAMLASPPILTRPTPGIPLHLYISISNDAFSVVLVQEKEKEQRPVYFISKVLQGPKKRYQKIEKAALALVVASRRLRPYFQGHDIVVQTNLPICQVLRKPDLVGRMVAWSVQLSEFNISFEKRGPVKAQVLANFIMELAPAEMLPTVEGDWYLSVDGSSNHTGSGAGVVLEGPGGVLIEQSLHFDFKASNNQAEYEVLLAGMRLAQDDSKLVTGQVNVEYQARDPQLAKYREQAAAMASTFEKFALIHVPRNQNERADLLAKLASTQRRGQHKSVIHESLSNPIVNRQEVGTVEEGNTWMSPLIEYLVKDRLPKNVQRAKKIRREASRYVMVSQNLYRRGFLFPLLKCMDTNAAEYVHEGICGTHVGGRALASKIARAGYYWPTLKKDCMEYVRRCDKCQRFAEAPKAHVERLHSFSSPWLFNKW</sequence>
<feature type="domain" description="Reverse transcriptase/retrotransposon-derived protein RNase H-like" evidence="2">
    <location>
        <begin position="46"/>
        <end position="144"/>
    </location>
</feature>
<dbReference type="InterPro" id="IPR036397">
    <property type="entry name" value="RNaseH_sf"/>
</dbReference>
<dbReference type="Pfam" id="PF17921">
    <property type="entry name" value="Integrase_H2C2"/>
    <property type="match status" value="1"/>
</dbReference>
<dbReference type="PANTHER" id="PTHR48475">
    <property type="entry name" value="RIBONUCLEASE H"/>
    <property type="match status" value="1"/>
</dbReference>
<evidence type="ECO:0000259" key="2">
    <source>
        <dbReference type="Pfam" id="PF17919"/>
    </source>
</evidence>
<evidence type="ECO:0000313" key="5">
    <source>
        <dbReference type="Proteomes" id="UP000257109"/>
    </source>
</evidence>
<dbReference type="InterPro" id="IPR041577">
    <property type="entry name" value="RT_RNaseH_2"/>
</dbReference>
<proteinExistence type="predicted"/>
<dbReference type="Gene3D" id="1.10.340.70">
    <property type="match status" value="1"/>
</dbReference>
<dbReference type="OrthoDB" id="1717426at2759"/>
<evidence type="ECO:0000313" key="4">
    <source>
        <dbReference type="EMBL" id="RDX78897.1"/>
    </source>
</evidence>
<name>A0A371FKP8_MUCPR</name>
<comment type="caution">
    <text evidence="4">The sequence shown here is derived from an EMBL/GenBank/DDBJ whole genome shotgun (WGS) entry which is preliminary data.</text>
</comment>
<dbReference type="PANTHER" id="PTHR48475:SF2">
    <property type="entry name" value="RIBONUCLEASE H"/>
    <property type="match status" value="1"/>
</dbReference>
<evidence type="ECO:0000259" key="3">
    <source>
        <dbReference type="Pfam" id="PF17921"/>
    </source>
</evidence>
<dbReference type="EMBL" id="QJKJ01008705">
    <property type="protein sequence ID" value="RDX78897.1"/>
    <property type="molecule type" value="Genomic_DNA"/>
</dbReference>
<dbReference type="InterPro" id="IPR043502">
    <property type="entry name" value="DNA/RNA_pol_sf"/>
</dbReference>
<evidence type="ECO:0000259" key="1">
    <source>
        <dbReference type="Pfam" id="PF13456"/>
    </source>
</evidence>
<gene>
    <name evidence="4" type="primary">pol</name>
    <name evidence="4" type="ORF">CR513_40747</name>
</gene>
<dbReference type="Gene3D" id="3.30.70.270">
    <property type="match status" value="1"/>
</dbReference>
<dbReference type="GO" id="GO:0004523">
    <property type="term" value="F:RNA-DNA hybrid ribonuclease activity"/>
    <property type="evidence" value="ECO:0007669"/>
    <property type="project" value="InterPro"/>
</dbReference>
<feature type="domain" description="Integrase zinc-binding" evidence="3">
    <location>
        <begin position="412"/>
        <end position="459"/>
    </location>
</feature>
<organism evidence="4 5">
    <name type="scientific">Mucuna pruriens</name>
    <name type="common">Velvet bean</name>
    <name type="synonym">Dolichos pruriens</name>
    <dbReference type="NCBI Taxonomy" id="157652"/>
    <lineage>
        <taxon>Eukaryota</taxon>
        <taxon>Viridiplantae</taxon>
        <taxon>Streptophyta</taxon>
        <taxon>Embryophyta</taxon>
        <taxon>Tracheophyta</taxon>
        <taxon>Spermatophyta</taxon>
        <taxon>Magnoliopsida</taxon>
        <taxon>eudicotyledons</taxon>
        <taxon>Gunneridae</taxon>
        <taxon>Pentapetalae</taxon>
        <taxon>rosids</taxon>
        <taxon>fabids</taxon>
        <taxon>Fabales</taxon>
        <taxon>Fabaceae</taxon>
        <taxon>Papilionoideae</taxon>
        <taxon>50 kb inversion clade</taxon>
        <taxon>NPAAA clade</taxon>
        <taxon>indigoferoid/millettioid clade</taxon>
        <taxon>Phaseoleae</taxon>
        <taxon>Mucuna</taxon>
    </lineage>
</organism>
<dbReference type="AlphaFoldDB" id="A0A371FKP8"/>
<feature type="domain" description="RNase H type-1" evidence="1">
    <location>
        <begin position="212"/>
        <end position="321"/>
    </location>
</feature>
<dbReference type="InterPro" id="IPR012337">
    <property type="entry name" value="RNaseH-like_sf"/>
</dbReference>
<dbReference type="Gene3D" id="3.30.420.10">
    <property type="entry name" value="Ribonuclease H-like superfamily/Ribonuclease H"/>
    <property type="match status" value="1"/>
</dbReference>
<accession>A0A371FKP8</accession>
<dbReference type="SUPFAM" id="SSF56672">
    <property type="entry name" value="DNA/RNA polymerases"/>
    <property type="match status" value="1"/>
</dbReference>
<feature type="non-terminal residue" evidence="4">
    <location>
        <position position="1"/>
    </location>
</feature>
<dbReference type="InterPro" id="IPR043128">
    <property type="entry name" value="Rev_trsase/Diguanyl_cyclase"/>
</dbReference>
<dbReference type="Pfam" id="PF13456">
    <property type="entry name" value="RVT_3"/>
    <property type="match status" value="1"/>
</dbReference>